<dbReference type="SMART" id="SM00267">
    <property type="entry name" value="GGDEF"/>
    <property type="match status" value="1"/>
</dbReference>
<evidence type="ECO:0000259" key="2">
    <source>
        <dbReference type="PROSITE" id="PS50887"/>
    </source>
</evidence>
<feature type="domain" description="GGDEF" evidence="2">
    <location>
        <begin position="379"/>
        <end position="513"/>
    </location>
</feature>
<keyword evidence="1" id="KW-0472">Membrane</keyword>
<name>A0A0V8JNJ4_9BACI</name>
<dbReference type="Gene3D" id="3.30.450.20">
    <property type="entry name" value="PAS domain"/>
    <property type="match status" value="1"/>
</dbReference>
<feature type="transmembrane region" description="Helical" evidence="1">
    <location>
        <begin position="178"/>
        <end position="197"/>
    </location>
</feature>
<dbReference type="FunFam" id="3.30.70.270:FF:000001">
    <property type="entry name" value="Diguanylate cyclase domain protein"/>
    <property type="match status" value="1"/>
</dbReference>
<dbReference type="InterPro" id="IPR035965">
    <property type="entry name" value="PAS-like_dom_sf"/>
</dbReference>
<proteinExistence type="predicted"/>
<dbReference type="PROSITE" id="PS50887">
    <property type="entry name" value="GGDEF"/>
    <property type="match status" value="1"/>
</dbReference>
<keyword evidence="1" id="KW-1133">Transmembrane helix</keyword>
<dbReference type="NCBIfam" id="TIGR00229">
    <property type="entry name" value="sensory_box"/>
    <property type="match status" value="1"/>
</dbReference>
<dbReference type="InterPro" id="IPR043128">
    <property type="entry name" value="Rev_trsase/Diguanyl_cyclase"/>
</dbReference>
<dbReference type="Pfam" id="PF00990">
    <property type="entry name" value="GGDEF"/>
    <property type="match status" value="1"/>
</dbReference>
<feature type="transmembrane region" description="Helical" evidence="1">
    <location>
        <begin position="6"/>
        <end position="27"/>
    </location>
</feature>
<feature type="transmembrane region" description="Helical" evidence="1">
    <location>
        <begin position="147"/>
        <end position="166"/>
    </location>
</feature>
<dbReference type="EMBL" id="LNQP01000017">
    <property type="protein sequence ID" value="KSU88623.1"/>
    <property type="molecule type" value="Genomic_DNA"/>
</dbReference>
<dbReference type="PANTHER" id="PTHR45138:SF9">
    <property type="entry name" value="DIGUANYLATE CYCLASE DGCM-RELATED"/>
    <property type="match status" value="1"/>
</dbReference>
<dbReference type="InterPro" id="IPR031621">
    <property type="entry name" value="HisKA_7TM"/>
</dbReference>
<feature type="transmembrane region" description="Helical" evidence="1">
    <location>
        <begin position="98"/>
        <end position="116"/>
    </location>
</feature>
<organism evidence="3 4">
    <name type="scientific">Priestia veravalensis</name>
    <dbReference type="NCBI Taxonomy" id="1414648"/>
    <lineage>
        <taxon>Bacteria</taxon>
        <taxon>Bacillati</taxon>
        <taxon>Bacillota</taxon>
        <taxon>Bacilli</taxon>
        <taxon>Bacillales</taxon>
        <taxon>Bacillaceae</taxon>
        <taxon>Priestia</taxon>
    </lineage>
</organism>
<dbReference type="InterPro" id="IPR050469">
    <property type="entry name" value="Diguanylate_Cyclase"/>
</dbReference>
<dbReference type="Proteomes" id="UP000053681">
    <property type="component" value="Unassembled WGS sequence"/>
</dbReference>
<dbReference type="AlphaFoldDB" id="A0A0V8JNJ4"/>
<accession>A0A0V8JNJ4</accession>
<evidence type="ECO:0000313" key="4">
    <source>
        <dbReference type="Proteomes" id="UP000053681"/>
    </source>
</evidence>
<gene>
    <name evidence="3" type="ORF">AS180_06460</name>
</gene>
<dbReference type="NCBIfam" id="TIGR00254">
    <property type="entry name" value="GGDEF"/>
    <property type="match status" value="1"/>
</dbReference>
<evidence type="ECO:0000313" key="3">
    <source>
        <dbReference type="EMBL" id="KSU88623.1"/>
    </source>
</evidence>
<feature type="transmembrane region" description="Helical" evidence="1">
    <location>
        <begin position="39"/>
        <end position="55"/>
    </location>
</feature>
<feature type="transmembrane region" description="Helical" evidence="1">
    <location>
        <begin position="203"/>
        <end position="226"/>
    </location>
</feature>
<keyword evidence="1" id="KW-0812">Transmembrane</keyword>
<dbReference type="InterPro" id="IPR000160">
    <property type="entry name" value="GGDEF_dom"/>
</dbReference>
<sequence length="513" mass="58463">MHSELLKYVVIVGSSGVLSLSLSLYGAFKIRDSPRVKHYVILTFLSSVFAFGYMFEMMSTSIEEVKFWLSVEYLPLPFIPAFIVLMCFNYVGKKIYPAFYYLLFTVPIITIFTHNTNNWHDMYYKKIGFRNDTPFPVADLVAGPFHYLHSFYLFVCIMLSIIVLLMELRKSVFQFQMQILLMVSGLLTPIIASYFYLNKLSPYGIDLVPVSIGLTCLFHGLSIFMFRSFNVVPIARDTVFETMQEGVIVLNQKGIVVDFNNAVRQVIPMLHHRMVGEHILSIVKENKALVTIIQERKECDYRHEAGVIQHFHVRFSEVYNTSQVYVGQMITFSDVTERVNMQEDLRKLASIDGLTGVYNRTFFVRQAEEMFISLMKRGGVAGIIMFDIDYFKTVNDTYGHEMGDAVLRKISEVVQKNVRPADIIGRYGGEEFIVYLPATALYEAHSLAAQLREAIQNTAVEADGVKIRVTASFGVAALDIQLGNAACTLDEFVRKADQALYTAKRNGRNRVEV</sequence>
<reference evidence="3 4" key="1">
    <citation type="submission" date="2015-11" db="EMBL/GenBank/DDBJ databases">
        <title>Bacillus caseinolyticus sp nov.</title>
        <authorList>
            <person name="Dastager S.G."/>
            <person name="Mawlankar R."/>
        </authorList>
    </citation>
    <scope>NUCLEOTIDE SEQUENCE [LARGE SCALE GENOMIC DNA]</scope>
    <source>
        <strain evidence="3 4">SGD-V-76</strain>
    </source>
</reference>
<dbReference type="CDD" id="cd01949">
    <property type="entry name" value="GGDEF"/>
    <property type="match status" value="1"/>
</dbReference>
<dbReference type="Pfam" id="PF16927">
    <property type="entry name" value="HisKA_7TM"/>
    <property type="match status" value="1"/>
</dbReference>
<protein>
    <recommendedName>
        <fullName evidence="2">GGDEF domain-containing protein</fullName>
    </recommendedName>
</protein>
<keyword evidence="4" id="KW-1185">Reference proteome</keyword>
<comment type="caution">
    <text evidence="3">The sequence shown here is derived from an EMBL/GenBank/DDBJ whole genome shotgun (WGS) entry which is preliminary data.</text>
</comment>
<dbReference type="PANTHER" id="PTHR45138">
    <property type="entry name" value="REGULATORY COMPONENTS OF SENSORY TRANSDUCTION SYSTEM"/>
    <property type="match status" value="1"/>
</dbReference>
<evidence type="ECO:0000256" key="1">
    <source>
        <dbReference type="SAM" id="Phobius"/>
    </source>
</evidence>
<dbReference type="SUPFAM" id="SSF55073">
    <property type="entry name" value="Nucleotide cyclase"/>
    <property type="match status" value="1"/>
</dbReference>
<dbReference type="InterPro" id="IPR029787">
    <property type="entry name" value="Nucleotide_cyclase"/>
</dbReference>
<dbReference type="RefSeq" id="WP_062686568.1">
    <property type="nucleotide sequence ID" value="NZ_KQ758636.1"/>
</dbReference>
<dbReference type="InterPro" id="IPR000014">
    <property type="entry name" value="PAS"/>
</dbReference>
<dbReference type="Gene3D" id="3.30.70.270">
    <property type="match status" value="1"/>
</dbReference>
<dbReference type="GO" id="GO:0052621">
    <property type="term" value="F:diguanylate cyclase activity"/>
    <property type="evidence" value="ECO:0007669"/>
    <property type="project" value="TreeGrafter"/>
</dbReference>
<feature type="transmembrane region" description="Helical" evidence="1">
    <location>
        <begin position="67"/>
        <end position="91"/>
    </location>
</feature>
<dbReference type="SUPFAM" id="SSF55785">
    <property type="entry name" value="PYP-like sensor domain (PAS domain)"/>
    <property type="match status" value="1"/>
</dbReference>